<reference evidence="7" key="1">
    <citation type="submission" date="2018-11" db="EMBL/GenBank/DDBJ databases">
        <authorList>
            <person name="Alioto T."/>
            <person name="Alioto T."/>
        </authorList>
    </citation>
    <scope>NUCLEOTIDE SEQUENCE</scope>
</reference>
<dbReference type="Proteomes" id="UP000596742">
    <property type="component" value="Unassembled WGS sequence"/>
</dbReference>
<dbReference type="Pfam" id="PF00386">
    <property type="entry name" value="C1q"/>
    <property type="match status" value="1"/>
</dbReference>
<dbReference type="EMBL" id="UYJE01008156">
    <property type="protein sequence ID" value="VDI61582.1"/>
    <property type="molecule type" value="Genomic_DNA"/>
</dbReference>
<comment type="subcellular location">
    <subcellularLocation>
        <location evidence="1">Secreted</location>
    </subcellularLocation>
</comment>
<dbReference type="SMART" id="SM00110">
    <property type="entry name" value="C1Q"/>
    <property type="match status" value="1"/>
</dbReference>
<dbReference type="AlphaFoldDB" id="A0A8B6GB86"/>
<dbReference type="OrthoDB" id="6117751at2759"/>
<dbReference type="PANTHER" id="PTHR22923:SF116">
    <property type="entry name" value="C1Q DOMAIN-CONTAINING PROTEIN"/>
    <property type="match status" value="1"/>
</dbReference>
<dbReference type="InterPro" id="IPR001073">
    <property type="entry name" value="C1q_dom"/>
</dbReference>
<accession>A0A8B6GB86</accession>
<keyword evidence="8" id="KW-1185">Reference proteome</keyword>
<feature type="coiled-coil region" evidence="4">
    <location>
        <begin position="57"/>
        <end position="113"/>
    </location>
</feature>
<keyword evidence="5" id="KW-0812">Transmembrane</keyword>
<gene>
    <name evidence="7" type="ORF">MGAL_10B076577</name>
</gene>
<evidence type="ECO:0000256" key="4">
    <source>
        <dbReference type="SAM" id="Coils"/>
    </source>
</evidence>
<evidence type="ECO:0000313" key="7">
    <source>
        <dbReference type="EMBL" id="VDI61582.1"/>
    </source>
</evidence>
<dbReference type="InterPro" id="IPR008983">
    <property type="entry name" value="Tumour_necrosis_fac-like_dom"/>
</dbReference>
<keyword evidence="5" id="KW-1133">Transmembrane helix</keyword>
<protein>
    <recommendedName>
        <fullName evidence="6">C1q domain-containing protein</fullName>
    </recommendedName>
</protein>
<dbReference type="PROSITE" id="PS50871">
    <property type="entry name" value="C1Q"/>
    <property type="match status" value="1"/>
</dbReference>
<evidence type="ECO:0000256" key="2">
    <source>
        <dbReference type="ARBA" id="ARBA00022525"/>
    </source>
</evidence>
<feature type="transmembrane region" description="Helical" evidence="5">
    <location>
        <begin position="6"/>
        <end position="27"/>
    </location>
</feature>
<proteinExistence type="predicted"/>
<dbReference type="Gene3D" id="2.60.120.40">
    <property type="match status" value="1"/>
</dbReference>
<organism evidence="7 8">
    <name type="scientific">Mytilus galloprovincialis</name>
    <name type="common">Mediterranean mussel</name>
    <dbReference type="NCBI Taxonomy" id="29158"/>
    <lineage>
        <taxon>Eukaryota</taxon>
        <taxon>Metazoa</taxon>
        <taxon>Spiralia</taxon>
        <taxon>Lophotrochozoa</taxon>
        <taxon>Mollusca</taxon>
        <taxon>Bivalvia</taxon>
        <taxon>Autobranchia</taxon>
        <taxon>Pteriomorphia</taxon>
        <taxon>Mytilida</taxon>
        <taxon>Mytiloidea</taxon>
        <taxon>Mytilidae</taxon>
        <taxon>Mytilinae</taxon>
        <taxon>Mytilus</taxon>
    </lineage>
</organism>
<comment type="caution">
    <text evidence="7">The sequence shown here is derived from an EMBL/GenBank/DDBJ whole genome shotgun (WGS) entry which is preliminary data.</text>
</comment>
<sequence length="333" mass="38405">MEEAWVWALVGIMTVCVVSFVGVEFMLKGMEDRLKTDLREMEKATTTKINSVKNELEKEYINNINAVRDEMNEKEIRFNKDLKKVADNIQVFSTEADKKIIEIETLIEEKENNYKKEMSSVREEMLILLMKNEISQSTMRAEFKLSLQKLNNRCMNSINRMKTEIRPAFAATFTNERAMPLSHGEILKFDSVNLNIGEGYDSTTGYFTVPKAGIYFVSCTIRSIENKHISAYLWKNNKKLVLAYGRNWNTGSFGLPVSLQKGDILFVRHDDGPYIVNEEVHGGSSSFFAATFINNLHSEYKRIYSSTEDIKFNSTLSKFSSETEENLLIKRRH</sequence>
<dbReference type="GO" id="GO:0005576">
    <property type="term" value="C:extracellular region"/>
    <property type="evidence" value="ECO:0007669"/>
    <property type="project" value="UniProtKB-SubCell"/>
</dbReference>
<evidence type="ECO:0000259" key="6">
    <source>
        <dbReference type="PROSITE" id="PS50871"/>
    </source>
</evidence>
<feature type="domain" description="C1q" evidence="6">
    <location>
        <begin position="162"/>
        <end position="298"/>
    </location>
</feature>
<dbReference type="InterPro" id="IPR050822">
    <property type="entry name" value="Cerebellin_Synaptic_Org"/>
</dbReference>
<keyword evidence="4" id="KW-0175">Coiled coil</keyword>
<evidence type="ECO:0000313" key="8">
    <source>
        <dbReference type="Proteomes" id="UP000596742"/>
    </source>
</evidence>
<dbReference type="PANTHER" id="PTHR22923">
    <property type="entry name" value="CEREBELLIN-RELATED"/>
    <property type="match status" value="1"/>
</dbReference>
<evidence type="ECO:0000256" key="1">
    <source>
        <dbReference type="ARBA" id="ARBA00004613"/>
    </source>
</evidence>
<keyword evidence="5" id="KW-0472">Membrane</keyword>
<evidence type="ECO:0000256" key="5">
    <source>
        <dbReference type="SAM" id="Phobius"/>
    </source>
</evidence>
<dbReference type="SUPFAM" id="SSF49842">
    <property type="entry name" value="TNF-like"/>
    <property type="match status" value="1"/>
</dbReference>
<name>A0A8B6GB86_MYTGA</name>
<keyword evidence="3" id="KW-0732">Signal</keyword>
<evidence type="ECO:0000256" key="3">
    <source>
        <dbReference type="ARBA" id="ARBA00022729"/>
    </source>
</evidence>
<keyword evidence="2" id="KW-0964">Secreted</keyword>